<protein>
    <submittedName>
        <fullName evidence="2">Uncharacterized protein</fullName>
    </submittedName>
</protein>
<dbReference type="EMBL" id="LJOW01000026">
    <property type="protein sequence ID" value="OBQ44287.1"/>
    <property type="molecule type" value="Genomic_DNA"/>
</dbReference>
<accession>A0A1B7X4I7</accession>
<organism evidence="2 3">
    <name type="scientific">Aphanizomenon flos-aquae WA102</name>
    <dbReference type="NCBI Taxonomy" id="1710896"/>
    <lineage>
        <taxon>Bacteria</taxon>
        <taxon>Bacillati</taxon>
        <taxon>Cyanobacteriota</taxon>
        <taxon>Cyanophyceae</taxon>
        <taxon>Nostocales</taxon>
        <taxon>Aphanizomenonaceae</taxon>
        <taxon>Aphanizomenon</taxon>
    </lineage>
</organism>
<dbReference type="AlphaFoldDB" id="A0A1B7X4I7"/>
<evidence type="ECO:0000313" key="3">
    <source>
        <dbReference type="Proteomes" id="UP000092093"/>
    </source>
</evidence>
<gene>
    <name evidence="2" type="ORF">AN484_07790</name>
</gene>
<dbReference type="Proteomes" id="UP000092093">
    <property type="component" value="Unassembled WGS sequence"/>
</dbReference>
<feature type="region of interest" description="Disordered" evidence="1">
    <location>
        <begin position="1"/>
        <end position="29"/>
    </location>
</feature>
<sequence>MIQVCTSSSAENVTPGMTQTPISRNGTQTHGERNCYGLWNIEKRFIAKFAQLPISLETPIGKNKTPVQVIS</sequence>
<name>A0A1B7X4I7_APHFL</name>
<proteinExistence type="predicted"/>
<evidence type="ECO:0000313" key="2">
    <source>
        <dbReference type="EMBL" id="OBQ44287.1"/>
    </source>
</evidence>
<reference evidence="2 3" key="1">
    <citation type="submission" date="2015-09" db="EMBL/GenBank/DDBJ databases">
        <title>Aphanizomenon flos-aquae WA102.</title>
        <authorList>
            <person name="Driscoll C."/>
        </authorList>
    </citation>
    <scope>NUCLEOTIDE SEQUENCE [LARGE SCALE GENOMIC DNA]</scope>
    <source>
        <strain evidence="2">WA102</strain>
    </source>
</reference>
<evidence type="ECO:0000256" key="1">
    <source>
        <dbReference type="SAM" id="MobiDB-lite"/>
    </source>
</evidence>
<comment type="caution">
    <text evidence="2">The sequence shown here is derived from an EMBL/GenBank/DDBJ whole genome shotgun (WGS) entry which is preliminary data.</text>
</comment>